<protein>
    <recommendedName>
        <fullName evidence="3">Retrotransposon gag domain-containing protein</fullName>
    </recommendedName>
</protein>
<dbReference type="AlphaFoldDB" id="A0A409WWK6"/>
<accession>A0A409WWK6</accession>
<dbReference type="EMBL" id="NHYE01004694">
    <property type="protein sequence ID" value="PPQ82877.1"/>
    <property type="molecule type" value="Genomic_DNA"/>
</dbReference>
<proteinExistence type="predicted"/>
<evidence type="ECO:0008006" key="3">
    <source>
        <dbReference type="Google" id="ProtNLM"/>
    </source>
</evidence>
<sequence length="79" mass="9590">MITWIEMNRDKFLAEDYLFETFMADMRSRFLEPGWEINTLRKYVYVRMMDDQSFEDYATRIILGNTLVTDKMCMAPEKL</sequence>
<gene>
    <name evidence="1" type="ORF">CVT26_007554</name>
</gene>
<keyword evidence="2" id="KW-1185">Reference proteome</keyword>
<dbReference type="OrthoDB" id="2369050at2759"/>
<dbReference type="Proteomes" id="UP000284706">
    <property type="component" value="Unassembled WGS sequence"/>
</dbReference>
<comment type="caution">
    <text evidence="1">The sequence shown here is derived from an EMBL/GenBank/DDBJ whole genome shotgun (WGS) entry which is preliminary data.</text>
</comment>
<reference evidence="1 2" key="1">
    <citation type="journal article" date="2018" name="Evol. Lett.">
        <title>Horizontal gene cluster transfer increased hallucinogenic mushroom diversity.</title>
        <authorList>
            <person name="Reynolds H.T."/>
            <person name="Vijayakumar V."/>
            <person name="Gluck-Thaler E."/>
            <person name="Korotkin H.B."/>
            <person name="Matheny P.B."/>
            <person name="Slot J.C."/>
        </authorList>
    </citation>
    <scope>NUCLEOTIDE SEQUENCE [LARGE SCALE GENOMIC DNA]</scope>
    <source>
        <strain evidence="1 2">SRW20</strain>
    </source>
</reference>
<name>A0A409WWK6_9AGAR</name>
<evidence type="ECO:0000313" key="1">
    <source>
        <dbReference type="EMBL" id="PPQ82877.1"/>
    </source>
</evidence>
<evidence type="ECO:0000313" key="2">
    <source>
        <dbReference type="Proteomes" id="UP000284706"/>
    </source>
</evidence>
<organism evidence="1 2">
    <name type="scientific">Gymnopilus dilepis</name>
    <dbReference type="NCBI Taxonomy" id="231916"/>
    <lineage>
        <taxon>Eukaryota</taxon>
        <taxon>Fungi</taxon>
        <taxon>Dikarya</taxon>
        <taxon>Basidiomycota</taxon>
        <taxon>Agaricomycotina</taxon>
        <taxon>Agaricomycetes</taxon>
        <taxon>Agaricomycetidae</taxon>
        <taxon>Agaricales</taxon>
        <taxon>Agaricineae</taxon>
        <taxon>Hymenogastraceae</taxon>
        <taxon>Gymnopilus</taxon>
    </lineage>
</organism>
<dbReference type="InParanoid" id="A0A409WWK6"/>